<sequence>MSHRKWRDRISIKRWEKSTVSSPARPSSAGSSLSMESSTAQASVMERPQGSSSLGTDLSGTHLPQVSLKPRLDASDTQGNVVVQSRTRLQQAYEELESVLQARNGPSASRSGLKDILTQENLDISQDTLLQILEEVKLDQETKTRRASSKAGAFMQKMFPLSKITLGLTGTLANNFGCAPVQIAANGLIQVMELAISIPEDSAKVVGALDAIVTDTRLLVELKRLPETAVEEMLANPATELHYQLIVFLRKGIVWLDKGFFRKFAGSLVTPSEMKDAISELHNAREALKTALLNDTYLTVRWQQVATMEAGMLDSLCPDEYHIAQLKRQKELHSSRLPASGHWLTDDERYTMWCEGKLRILWCPGHPGAGKTYMASCIVDDLESLLRSGNMGLAYVFCEANRHGQQSEQRVLEAFTRQLMARKPELCQDLKDSLTNSLPTIGDRKTLLKKVLGRFQGSFLVLDALDEFSPDYSDRRDLASSLKNIVEECGDNTTRLCITSRESSGIEEALSSGWALAETLNVRSSKGDIRKLVETAYDRAAPAIHWLKNDHELKQLAIEKVIDKSDCIFKLADLQIKSALNSPSKKAMKRALDTLTTDVNHYYEESLQRIVNQGRTGQTVLDLLTWLTYTKTPIYMHQLEFALGIEPNQPIGEDFADQVVDLPRFIGLSEGLATLGNTGGSFLDDPTQSDSDDSNTDDYHTDDSHTDDSHTDDSHTDDYHTDDSLYGPRVDLAHQSIRDYLSSSDRWMPQNGERFVLTRCLTAMTSPIFRSHLANAWEYVWDREQFYPSAKYPLISVNDSFVKVPGFLLWAVFSWGRYLTPTNIDAEIQFMVEGFHRSTSSHVYEQYNSHSESSKPARASALYWSARQGWTLACKLLLPLEPEPNNMFDRCMFPNTRDLRYAESAFLAALSTGDPHLVTTFLDDPRIDPNSLVGNLGDRMQFTPLIYACQTGHTEIIKVLLKRENIDINITISGKSAIFHATANVIDLLLARDDLEVNSDFEGGRVIHHLANVGGPSNWLKMLLRNQRTDVNARTVETRAGFGGLSTAAFQGSRTALMVASLAGRPDQVKVLSEHPGVEVGLRDDDGCTPLMLASMGRLQAHEVSDSVTVQRSEWWNYQYSIQQHTEVISILLRIGGDQINEQDNFGRTALAYAAMCGCEPRADTDITRRTIDDCHEYWYHCSSRQRKIDKKHFVTIVERLLEADGIQVNITDDQGYAPLDYVDSVKRFIVQERDDEVEYWTGIPKEDKSRKYVPDNVIETVVEEAAAVLSTLKEVENRLLAAGAQSKVPVLLPKPSEDRSKFYYALRSHLPY</sequence>
<keyword evidence="1" id="KW-0677">Repeat</keyword>
<evidence type="ECO:0000256" key="1">
    <source>
        <dbReference type="ARBA" id="ARBA00022737"/>
    </source>
</evidence>
<reference evidence="4 5" key="1">
    <citation type="submission" date="2015-09" db="EMBL/GenBank/DDBJ databases">
        <title>Host preference determinants of Valsa canker pathogens revealed by comparative genomics.</title>
        <authorList>
            <person name="Yin Z."/>
            <person name="Huang L."/>
        </authorList>
    </citation>
    <scope>NUCLEOTIDE SEQUENCE [LARGE SCALE GENOMIC DNA]</scope>
    <source>
        <strain evidence="4 5">03-1</strain>
    </source>
</reference>
<feature type="compositionally biased region" description="Basic and acidic residues" evidence="2">
    <location>
        <begin position="697"/>
        <end position="720"/>
    </location>
</feature>
<feature type="compositionally biased region" description="Low complexity" evidence="2">
    <location>
        <begin position="21"/>
        <end position="38"/>
    </location>
</feature>
<dbReference type="Proteomes" id="UP000283895">
    <property type="component" value="Unassembled WGS sequence"/>
</dbReference>
<dbReference type="PANTHER" id="PTHR10039">
    <property type="entry name" value="AMELOGENIN"/>
    <property type="match status" value="1"/>
</dbReference>
<evidence type="ECO:0000256" key="2">
    <source>
        <dbReference type="SAM" id="MobiDB-lite"/>
    </source>
</evidence>
<dbReference type="InterPro" id="IPR056884">
    <property type="entry name" value="NPHP3-like_N"/>
</dbReference>
<evidence type="ECO:0000313" key="5">
    <source>
        <dbReference type="Proteomes" id="UP000283895"/>
    </source>
</evidence>
<dbReference type="Pfam" id="PF12796">
    <property type="entry name" value="Ank_2"/>
    <property type="match status" value="1"/>
</dbReference>
<dbReference type="Gene3D" id="1.25.40.20">
    <property type="entry name" value="Ankyrin repeat-containing domain"/>
    <property type="match status" value="2"/>
</dbReference>
<dbReference type="PANTHER" id="PTHR10039:SF15">
    <property type="entry name" value="NACHT DOMAIN-CONTAINING PROTEIN"/>
    <property type="match status" value="1"/>
</dbReference>
<feature type="domain" description="Nephrocystin 3-like N-terminal" evidence="3">
    <location>
        <begin position="340"/>
        <end position="501"/>
    </location>
</feature>
<dbReference type="SMART" id="SM00248">
    <property type="entry name" value="ANK"/>
    <property type="match status" value="4"/>
</dbReference>
<evidence type="ECO:0000259" key="3">
    <source>
        <dbReference type="Pfam" id="PF24883"/>
    </source>
</evidence>
<dbReference type="InterPro" id="IPR002110">
    <property type="entry name" value="Ankyrin_rpt"/>
</dbReference>
<organism evidence="4 5">
    <name type="scientific">Cytospora schulzeri</name>
    <dbReference type="NCBI Taxonomy" id="448051"/>
    <lineage>
        <taxon>Eukaryota</taxon>
        <taxon>Fungi</taxon>
        <taxon>Dikarya</taxon>
        <taxon>Ascomycota</taxon>
        <taxon>Pezizomycotina</taxon>
        <taxon>Sordariomycetes</taxon>
        <taxon>Sordariomycetidae</taxon>
        <taxon>Diaporthales</taxon>
        <taxon>Cytosporaceae</taxon>
        <taxon>Cytospora</taxon>
    </lineage>
</organism>
<dbReference type="OrthoDB" id="4846778at2759"/>
<protein>
    <recommendedName>
        <fullName evidence="3">Nephrocystin 3-like N-terminal domain-containing protein</fullName>
    </recommendedName>
</protein>
<dbReference type="STRING" id="356882.A0A423VH45"/>
<feature type="region of interest" description="Disordered" evidence="2">
    <location>
        <begin position="13"/>
        <end position="79"/>
    </location>
</feature>
<keyword evidence="5" id="KW-1185">Reference proteome</keyword>
<dbReference type="InterPro" id="IPR027417">
    <property type="entry name" value="P-loop_NTPase"/>
</dbReference>
<dbReference type="EMBL" id="LKEA01000063">
    <property type="protein sequence ID" value="ROV90340.1"/>
    <property type="molecule type" value="Genomic_DNA"/>
</dbReference>
<gene>
    <name evidence="4" type="ORF">VMCG_09750</name>
</gene>
<feature type="compositionally biased region" description="Low complexity" evidence="2">
    <location>
        <begin position="50"/>
        <end position="61"/>
    </location>
</feature>
<accession>A0A423VH45</accession>
<dbReference type="SUPFAM" id="SSF52540">
    <property type="entry name" value="P-loop containing nucleoside triphosphate hydrolases"/>
    <property type="match status" value="1"/>
</dbReference>
<comment type="caution">
    <text evidence="4">The sequence shown here is derived from an EMBL/GenBank/DDBJ whole genome shotgun (WGS) entry which is preliminary data.</text>
</comment>
<feature type="region of interest" description="Disordered" evidence="2">
    <location>
        <begin position="679"/>
        <end position="720"/>
    </location>
</feature>
<dbReference type="Gene3D" id="3.40.50.300">
    <property type="entry name" value="P-loop containing nucleotide triphosphate hydrolases"/>
    <property type="match status" value="1"/>
</dbReference>
<evidence type="ECO:0000313" key="4">
    <source>
        <dbReference type="EMBL" id="ROV90340.1"/>
    </source>
</evidence>
<dbReference type="Pfam" id="PF24883">
    <property type="entry name" value="NPHP3_N"/>
    <property type="match status" value="1"/>
</dbReference>
<name>A0A423VH45_9PEZI</name>
<dbReference type="SUPFAM" id="SSF48403">
    <property type="entry name" value="Ankyrin repeat"/>
    <property type="match status" value="1"/>
</dbReference>
<proteinExistence type="predicted"/>
<dbReference type="InterPro" id="IPR036770">
    <property type="entry name" value="Ankyrin_rpt-contain_sf"/>
</dbReference>